<feature type="domain" description="SH3b" evidence="2">
    <location>
        <begin position="83"/>
        <end position="138"/>
    </location>
</feature>
<evidence type="ECO:0000256" key="1">
    <source>
        <dbReference type="SAM" id="Phobius"/>
    </source>
</evidence>
<evidence type="ECO:0000313" key="3">
    <source>
        <dbReference type="EMBL" id="NIA52699.1"/>
    </source>
</evidence>
<accession>A0ABX0P641</accession>
<keyword evidence="1" id="KW-1133">Transmembrane helix</keyword>
<proteinExistence type="predicted"/>
<dbReference type="Proteomes" id="UP000716322">
    <property type="component" value="Unassembled WGS sequence"/>
</dbReference>
<reference evidence="3 4" key="1">
    <citation type="submission" date="2020-03" db="EMBL/GenBank/DDBJ databases">
        <title>Genome sequence of strain Massilia sp. TW-1.</title>
        <authorList>
            <person name="Chaudhary D.K."/>
        </authorList>
    </citation>
    <scope>NUCLEOTIDE SEQUENCE [LARGE SCALE GENOMIC DNA]</scope>
    <source>
        <strain evidence="3 4">TW-1</strain>
    </source>
</reference>
<gene>
    <name evidence="3" type="ORF">HAV22_03395</name>
</gene>
<evidence type="ECO:0000313" key="4">
    <source>
        <dbReference type="Proteomes" id="UP000716322"/>
    </source>
</evidence>
<keyword evidence="1" id="KW-0472">Membrane</keyword>
<feature type="transmembrane region" description="Helical" evidence="1">
    <location>
        <begin position="34"/>
        <end position="53"/>
    </location>
</feature>
<organism evidence="3 4">
    <name type="scientific">Telluria antibiotica</name>
    <dbReference type="NCBI Taxonomy" id="2717319"/>
    <lineage>
        <taxon>Bacteria</taxon>
        <taxon>Pseudomonadati</taxon>
        <taxon>Pseudomonadota</taxon>
        <taxon>Betaproteobacteria</taxon>
        <taxon>Burkholderiales</taxon>
        <taxon>Oxalobacteraceae</taxon>
        <taxon>Telluria group</taxon>
        <taxon>Telluria</taxon>
    </lineage>
</organism>
<dbReference type="InterPro" id="IPR003646">
    <property type="entry name" value="SH3-like_bac-type"/>
</dbReference>
<keyword evidence="4" id="KW-1185">Reference proteome</keyword>
<dbReference type="Pfam" id="PF08239">
    <property type="entry name" value="SH3_3"/>
    <property type="match status" value="1"/>
</dbReference>
<protein>
    <submittedName>
        <fullName evidence="3">SH3 domain-containing protein</fullName>
    </submittedName>
</protein>
<comment type="caution">
    <text evidence="3">The sequence shown here is derived from an EMBL/GenBank/DDBJ whole genome shotgun (WGS) entry which is preliminary data.</text>
</comment>
<keyword evidence="1" id="KW-0812">Transmembrane</keyword>
<evidence type="ECO:0000259" key="2">
    <source>
        <dbReference type="Pfam" id="PF08239"/>
    </source>
</evidence>
<name>A0ABX0P641_9BURK</name>
<dbReference type="Gene3D" id="2.30.30.40">
    <property type="entry name" value="SH3 Domains"/>
    <property type="match status" value="1"/>
</dbReference>
<sequence length="145" mass="15564">MLTTLVWCAALAATLVLAAWCTPRAWWRRPNLRALAVLAGGTAACGLWFSALLPAAPARIPMPLAAAAPVMGPAPGAHYRVADDLNLREHRGVRAARMRVLPAGTVVSTTGATDGDWWRVRARVGGHDVEGWASSLWLRRIDEGH</sequence>
<dbReference type="EMBL" id="JAAQOM010000002">
    <property type="protein sequence ID" value="NIA52699.1"/>
    <property type="molecule type" value="Genomic_DNA"/>
</dbReference>